<feature type="signal peptide" evidence="1">
    <location>
        <begin position="1"/>
        <end position="21"/>
    </location>
</feature>
<proteinExistence type="predicted"/>
<organism evidence="2">
    <name type="scientific">Arion vulgaris</name>
    <dbReference type="NCBI Taxonomy" id="1028688"/>
    <lineage>
        <taxon>Eukaryota</taxon>
        <taxon>Metazoa</taxon>
        <taxon>Spiralia</taxon>
        <taxon>Lophotrochozoa</taxon>
        <taxon>Mollusca</taxon>
        <taxon>Gastropoda</taxon>
        <taxon>Heterobranchia</taxon>
        <taxon>Euthyneura</taxon>
        <taxon>Panpulmonata</taxon>
        <taxon>Eupulmonata</taxon>
        <taxon>Stylommatophora</taxon>
        <taxon>Helicina</taxon>
        <taxon>Arionoidea</taxon>
        <taxon>Arionidae</taxon>
        <taxon>Arion</taxon>
    </lineage>
</organism>
<feature type="non-terminal residue" evidence="2">
    <location>
        <position position="1"/>
    </location>
</feature>
<feature type="chain" id="PRO_5002110353" evidence="1">
    <location>
        <begin position="22"/>
        <end position="59"/>
    </location>
</feature>
<evidence type="ECO:0000256" key="1">
    <source>
        <dbReference type="SAM" id="SignalP"/>
    </source>
</evidence>
<sequence>ATLNFPVLILVIHLHHELCLQQNMLMSPSQDVQEYAKMLSILIVDPKMFDEPFSLHLTK</sequence>
<evidence type="ECO:0000313" key="2">
    <source>
        <dbReference type="EMBL" id="CEK46896.1"/>
    </source>
</evidence>
<protein>
    <submittedName>
        <fullName evidence="2">Uncharacterized protein</fullName>
    </submittedName>
</protein>
<dbReference type="EMBL" id="HACG01000031">
    <property type="protein sequence ID" value="CEK46896.1"/>
    <property type="molecule type" value="Transcribed_RNA"/>
</dbReference>
<name>A0A0B6XTT9_9EUPU</name>
<gene>
    <name evidence="2" type="primary">ORF86</name>
</gene>
<accession>A0A0B6XTT9</accession>
<reference evidence="2" key="1">
    <citation type="submission" date="2014-12" db="EMBL/GenBank/DDBJ databases">
        <title>Insight into the proteome of Arion vulgaris.</title>
        <authorList>
            <person name="Aradska J."/>
            <person name="Bulat T."/>
            <person name="Smidak R."/>
            <person name="Sarate P."/>
            <person name="Gangsoo J."/>
            <person name="Sialana F."/>
            <person name="Bilban M."/>
            <person name="Lubec G."/>
        </authorList>
    </citation>
    <scope>NUCLEOTIDE SEQUENCE</scope>
    <source>
        <tissue evidence="2">Skin</tissue>
    </source>
</reference>
<keyword evidence="1" id="KW-0732">Signal</keyword>
<dbReference type="AlphaFoldDB" id="A0A0B6XTT9"/>